<dbReference type="CDD" id="cd11058">
    <property type="entry name" value="CYP60B-like"/>
    <property type="match status" value="1"/>
</dbReference>
<dbReference type="PANTHER" id="PTHR24305:SF210">
    <property type="entry name" value="CYTOCHROME P450 MONOOXYGENASE ASQL-RELATED"/>
    <property type="match status" value="1"/>
</dbReference>
<dbReference type="EMBL" id="CP055901">
    <property type="protein sequence ID" value="QKX60796.1"/>
    <property type="molecule type" value="Genomic_DNA"/>
</dbReference>
<evidence type="ECO:0000256" key="6">
    <source>
        <dbReference type="ARBA" id="ARBA00023004"/>
    </source>
</evidence>
<evidence type="ECO:0008006" key="13">
    <source>
        <dbReference type="Google" id="ProtNLM"/>
    </source>
</evidence>
<keyword evidence="12" id="KW-1185">Reference proteome</keyword>
<name>A0A7H8R3R5_TALRU</name>
<keyword evidence="10" id="KW-0472">Membrane</keyword>
<evidence type="ECO:0000313" key="12">
    <source>
        <dbReference type="Proteomes" id="UP000509510"/>
    </source>
</evidence>
<dbReference type="OrthoDB" id="4219675at2759"/>
<accession>A0A7H8R3R5</accession>
<dbReference type="Proteomes" id="UP000509510">
    <property type="component" value="Chromosome IV"/>
</dbReference>
<comment type="similarity">
    <text evidence="2 9">Belongs to the cytochrome P450 family.</text>
</comment>
<gene>
    <name evidence="11" type="ORF">TRUGW13939_07942</name>
</gene>
<dbReference type="InterPro" id="IPR017972">
    <property type="entry name" value="Cyt_P450_CS"/>
</dbReference>
<dbReference type="InterPro" id="IPR001128">
    <property type="entry name" value="Cyt_P450"/>
</dbReference>
<reference evidence="12" key="1">
    <citation type="submission" date="2020-06" db="EMBL/GenBank/DDBJ databases">
        <title>A chromosome-scale genome assembly of Talaromyces rugulosus W13939.</title>
        <authorList>
            <person name="Wang B."/>
            <person name="Guo L."/>
            <person name="Ye K."/>
            <person name="Wang L."/>
        </authorList>
    </citation>
    <scope>NUCLEOTIDE SEQUENCE [LARGE SCALE GENOMIC DNA]</scope>
    <source>
        <strain evidence="12">W13939</strain>
    </source>
</reference>
<dbReference type="SUPFAM" id="SSF48264">
    <property type="entry name" value="Cytochrome P450"/>
    <property type="match status" value="1"/>
</dbReference>
<proteinExistence type="inferred from homology"/>
<evidence type="ECO:0000256" key="4">
    <source>
        <dbReference type="ARBA" id="ARBA00022723"/>
    </source>
</evidence>
<evidence type="ECO:0000256" key="9">
    <source>
        <dbReference type="RuleBase" id="RU000461"/>
    </source>
</evidence>
<dbReference type="GO" id="GO:0004497">
    <property type="term" value="F:monooxygenase activity"/>
    <property type="evidence" value="ECO:0007669"/>
    <property type="project" value="UniProtKB-KW"/>
</dbReference>
<keyword evidence="3 8" id="KW-0349">Heme</keyword>
<dbReference type="GO" id="GO:0020037">
    <property type="term" value="F:heme binding"/>
    <property type="evidence" value="ECO:0007669"/>
    <property type="project" value="InterPro"/>
</dbReference>
<evidence type="ECO:0000256" key="8">
    <source>
        <dbReference type="PIRSR" id="PIRSR602401-1"/>
    </source>
</evidence>
<dbReference type="GO" id="GO:0016705">
    <property type="term" value="F:oxidoreductase activity, acting on paired donors, with incorporation or reduction of molecular oxygen"/>
    <property type="evidence" value="ECO:0007669"/>
    <property type="project" value="InterPro"/>
</dbReference>
<evidence type="ECO:0000256" key="7">
    <source>
        <dbReference type="ARBA" id="ARBA00023033"/>
    </source>
</evidence>
<evidence type="ECO:0000256" key="10">
    <source>
        <dbReference type="SAM" id="Phobius"/>
    </source>
</evidence>
<evidence type="ECO:0000256" key="5">
    <source>
        <dbReference type="ARBA" id="ARBA00023002"/>
    </source>
</evidence>
<evidence type="ECO:0000256" key="1">
    <source>
        <dbReference type="ARBA" id="ARBA00001971"/>
    </source>
</evidence>
<dbReference type="GeneID" id="55995431"/>
<dbReference type="PANTHER" id="PTHR24305">
    <property type="entry name" value="CYTOCHROME P450"/>
    <property type="match status" value="1"/>
</dbReference>
<dbReference type="InterPro" id="IPR050121">
    <property type="entry name" value="Cytochrome_P450_monoxygenase"/>
</dbReference>
<dbReference type="InterPro" id="IPR002401">
    <property type="entry name" value="Cyt_P450_E_grp-I"/>
</dbReference>
<evidence type="ECO:0000313" key="11">
    <source>
        <dbReference type="EMBL" id="QKX60796.1"/>
    </source>
</evidence>
<evidence type="ECO:0000256" key="3">
    <source>
        <dbReference type="ARBA" id="ARBA00022617"/>
    </source>
</evidence>
<dbReference type="KEGG" id="trg:TRUGW13939_07942"/>
<dbReference type="Gene3D" id="1.10.630.10">
    <property type="entry name" value="Cytochrome P450"/>
    <property type="match status" value="1"/>
</dbReference>
<dbReference type="PRINTS" id="PR00385">
    <property type="entry name" value="P450"/>
</dbReference>
<organism evidence="11 12">
    <name type="scientific">Talaromyces rugulosus</name>
    <name type="common">Penicillium rugulosum</name>
    <dbReference type="NCBI Taxonomy" id="121627"/>
    <lineage>
        <taxon>Eukaryota</taxon>
        <taxon>Fungi</taxon>
        <taxon>Dikarya</taxon>
        <taxon>Ascomycota</taxon>
        <taxon>Pezizomycotina</taxon>
        <taxon>Eurotiomycetes</taxon>
        <taxon>Eurotiomycetidae</taxon>
        <taxon>Eurotiales</taxon>
        <taxon>Trichocomaceae</taxon>
        <taxon>Talaromyces</taxon>
        <taxon>Talaromyces sect. Islandici</taxon>
    </lineage>
</organism>
<keyword evidence="10" id="KW-0812">Transmembrane</keyword>
<comment type="cofactor">
    <cofactor evidence="1 8">
        <name>heme</name>
        <dbReference type="ChEBI" id="CHEBI:30413"/>
    </cofactor>
</comment>
<feature type="transmembrane region" description="Helical" evidence="10">
    <location>
        <begin position="7"/>
        <end position="25"/>
    </location>
</feature>
<keyword evidence="10" id="KW-1133">Transmembrane helix</keyword>
<dbReference type="PROSITE" id="PS00086">
    <property type="entry name" value="CYTOCHROME_P450"/>
    <property type="match status" value="1"/>
</dbReference>
<dbReference type="Pfam" id="PF00067">
    <property type="entry name" value="p450"/>
    <property type="match status" value="1"/>
</dbReference>
<evidence type="ECO:0000256" key="2">
    <source>
        <dbReference type="ARBA" id="ARBA00010617"/>
    </source>
</evidence>
<dbReference type="GO" id="GO:0005506">
    <property type="term" value="F:iron ion binding"/>
    <property type="evidence" value="ECO:0007669"/>
    <property type="project" value="InterPro"/>
</dbReference>
<dbReference type="RefSeq" id="XP_035346971.1">
    <property type="nucleotide sequence ID" value="XM_035491078.1"/>
</dbReference>
<protein>
    <recommendedName>
        <fullName evidence="13">Cytochrome P450</fullName>
    </recommendedName>
</protein>
<dbReference type="InterPro" id="IPR036396">
    <property type="entry name" value="Cyt_P450_sf"/>
</dbReference>
<keyword evidence="6 8" id="KW-0408">Iron</keyword>
<sequence length="515" mass="58984">MGYLVQASQYIAYTLVLYFILSVIYNRYFHPLRDYPGPFLASTTRLPYITAYVQGTGPQFVRALHDRYGNVVRIAPDELSFRDVTAWMEIYGARSSSKPSLLKDMRFYNVSRNGVPNLVVAPTDEIHKRQRRIISRAFSDAALKDQEPLLQSYVDLFLDRLDERAKTTNGRVTNILEWFHFVTFDFMTEYIFGESFSCLQNCEYHPWVRVIIDTIKAWPVISSAKYLPTLAPLIQIIALFFYRDILRRRRESFQLGLSKIRKRLARQESGHYPDFISHVHASKKIRELSLTQEELDSNSSFLVLAGSETLSTSLSGCTYYLLANQDSYTKLTNEIRQSFSSLSEISFAKLAQLPYLDAVINETFRIRPPAPLGMPRCVPSGGSIISGHYIPGGTTVSVPHWASYRSSHHFTDPDEFIPERWLRGGGERFVNDNKDILQPFSVGPRNCLGRSLALAELRLILAKTLWKFDMELCEGSFGWDMKQRAFVAWDNTPLMDGLSSSLGDKGEFLSRRDMQ</sequence>
<dbReference type="AlphaFoldDB" id="A0A7H8R3R5"/>
<keyword evidence="4 8" id="KW-0479">Metal-binding</keyword>
<feature type="binding site" description="axial binding residue" evidence="8">
    <location>
        <position position="447"/>
    </location>
    <ligand>
        <name>heme</name>
        <dbReference type="ChEBI" id="CHEBI:30413"/>
    </ligand>
    <ligandPart>
        <name>Fe</name>
        <dbReference type="ChEBI" id="CHEBI:18248"/>
    </ligandPart>
</feature>
<dbReference type="PRINTS" id="PR00463">
    <property type="entry name" value="EP450I"/>
</dbReference>
<keyword evidence="7 9" id="KW-0503">Monooxygenase</keyword>
<keyword evidence="5 9" id="KW-0560">Oxidoreductase</keyword>